<dbReference type="InterPro" id="IPR036388">
    <property type="entry name" value="WH-like_DNA-bd_sf"/>
</dbReference>
<evidence type="ECO:0000256" key="3">
    <source>
        <dbReference type="ARBA" id="ARBA00023125"/>
    </source>
</evidence>
<feature type="domain" description="HTH lysR-type" evidence="5">
    <location>
        <begin position="13"/>
        <end position="70"/>
    </location>
</feature>
<sequence>MTAPRRHSELPFTDLRQAEYFLAVVDNGGITPAAESLRVAQPSLSQAIRVIERRAGVPLFTRMPRGAVPTEAGAALVEPARRLLRARASAREAVADVAALRTGRLELVAHASVTADPLALAIGVFLRAHPGMDVLVENAQDDEELVYALTDGRHELAVTYLPLPQTSSLVSEELGCHDIWLAAAPGTRLDPGPFPLADVNALPLVAVMHGGSARRAVRQALAEAERHLTGADTAGTPRAWAGVVTPQLGSVIPLVLAGAGAALVDRWYAERIAELGGVVRPLEPRVRCPFGVSHRKEPLSPASHAFLDVLRDVCAARPDRSPR</sequence>
<dbReference type="PANTHER" id="PTHR30346:SF29">
    <property type="entry name" value="LYSR SUBSTRATE-BINDING"/>
    <property type="match status" value="1"/>
</dbReference>
<dbReference type="Gene3D" id="3.40.190.290">
    <property type="match status" value="1"/>
</dbReference>
<keyword evidence="7" id="KW-1185">Reference proteome</keyword>
<evidence type="ECO:0000313" key="6">
    <source>
        <dbReference type="EMBL" id="MCP2259840.1"/>
    </source>
</evidence>
<dbReference type="InterPro" id="IPR005119">
    <property type="entry name" value="LysR_subst-bd"/>
</dbReference>
<dbReference type="SUPFAM" id="SSF46785">
    <property type="entry name" value="Winged helix' DNA-binding domain"/>
    <property type="match status" value="1"/>
</dbReference>
<organism evidence="6 7">
    <name type="scientific">Streptoalloteichus tenebrarius (strain ATCC 17920 / DSM 40477 / JCM 4838 / CBS 697.72 / NBRC 16177 / NCIMB 11028 / NRRL B-12390 / A12253. 1 / ISP 5477)</name>
    <name type="common">Streptomyces tenebrarius</name>
    <dbReference type="NCBI Taxonomy" id="1933"/>
    <lineage>
        <taxon>Bacteria</taxon>
        <taxon>Bacillati</taxon>
        <taxon>Actinomycetota</taxon>
        <taxon>Actinomycetes</taxon>
        <taxon>Pseudonocardiales</taxon>
        <taxon>Pseudonocardiaceae</taxon>
        <taxon>Streptoalloteichus</taxon>
    </lineage>
</organism>
<dbReference type="RefSeq" id="WP_253670724.1">
    <property type="nucleotide sequence ID" value="NZ_JAMTCP010000020.1"/>
</dbReference>
<accession>A0ABT1HWE3</accession>
<dbReference type="PROSITE" id="PS50931">
    <property type="entry name" value="HTH_LYSR"/>
    <property type="match status" value="1"/>
</dbReference>
<dbReference type="InterPro" id="IPR000847">
    <property type="entry name" value="LysR_HTH_N"/>
</dbReference>
<dbReference type="PRINTS" id="PR00039">
    <property type="entry name" value="HTHLYSR"/>
</dbReference>
<protein>
    <submittedName>
        <fullName evidence="6">DNA-binding transcriptional regulator, LysR family</fullName>
    </submittedName>
</protein>
<dbReference type="InterPro" id="IPR036390">
    <property type="entry name" value="WH_DNA-bd_sf"/>
</dbReference>
<dbReference type="EMBL" id="JAMTCP010000020">
    <property type="protein sequence ID" value="MCP2259840.1"/>
    <property type="molecule type" value="Genomic_DNA"/>
</dbReference>
<gene>
    <name evidence="6" type="ORF">LX15_003549</name>
</gene>
<keyword evidence="2" id="KW-0805">Transcription regulation</keyword>
<dbReference type="PANTHER" id="PTHR30346">
    <property type="entry name" value="TRANSCRIPTIONAL DUAL REGULATOR HCAR-RELATED"/>
    <property type="match status" value="1"/>
</dbReference>
<dbReference type="Pfam" id="PF03466">
    <property type="entry name" value="LysR_substrate"/>
    <property type="match status" value="1"/>
</dbReference>
<comment type="similarity">
    <text evidence="1">Belongs to the LysR transcriptional regulatory family.</text>
</comment>
<name>A0ABT1HWE3_STRSD</name>
<dbReference type="CDD" id="cd05466">
    <property type="entry name" value="PBP2_LTTR_substrate"/>
    <property type="match status" value="1"/>
</dbReference>
<evidence type="ECO:0000259" key="5">
    <source>
        <dbReference type="PROSITE" id="PS50931"/>
    </source>
</evidence>
<proteinExistence type="inferred from homology"/>
<dbReference type="Gene3D" id="1.10.10.10">
    <property type="entry name" value="Winged helix-like DNA-binding domain superfamily/Winged helix DNA-binding domain"/>
    <property type="match status" value="1"/>
</dbReference>
<evidence type="ECO:0000256" key="2">
    <source>
        <dbReference type="ARBA" id="ARBA00023015"/>
    </source>
</evidence>
<comment type="caution">
    <text evidence="6">The sequence shown here is derived from an EMBL/GenBank/DDBJ whole genome shotgun (WGS) entry which is preliminary data.</text>
</comment>
<keyword evidence="4" id="KW-0804">Transcription</keyword>
<dbReference type="Pfam" id="PF00126">
    <property type="entry name" value="HTH_1"/>
    <property type="match status" value="1"/>
</dbReference>
<keyword evidence="3 6" id="KW-0238">DNA-binding</keyword>
<dbReference type="SUPFAM" id="SSF53850">
    <property type="entry name" value="Periplasmic binding protein-like II"/>
    <property type="match status" value="1"/>
</dbReference>
<reference evidence="6 7" key="1">
    <citation type="submission" date="2022-06" db="EMBL/GenBank/DDBJ databases">
        <title>Genomic Encyclopedia of Archaeal and Bacterial Type Strains, Phase II (KMG-II): from individual species to whole genera.</title>
        <authorList>
            <person name="Goeker M."/>
        </authorList>
    </citation>
    <scope>NUCLEOTIDE SEQUENCE [LARGE SCALE GENOMIC DNA]</scope>
    <source>
        <strain evidence="6 7">DSM 40477</strain>
    </source>
</reference>
<dbReference type="Proteomes" id="UP001205311">
    <property type="component" value="Unassembled WGS sequence"/>
</dbReference>
<dbReference type="GO" id="GO:0003677">
    <property type="term" value="F:DNA binding"/>
    <property type="evidence" value="ECO:0007669"/>
    <property type="project" value="UniProtKB-KW"/>
</dbReference>
<evidence type="ECO:0000256" key="4">
    <source>
        <dbReference type="ARBA" id="ARBA00023163"/>
    </source>
</evidence>
<evidence type="ECO:0000313" key="7">
    <source>
        <dbReference type="Proteomes" id="UP001205311"/>
    </source>
</evidence>
<evidence type="ECO:0000256" key="1">
    <source>
        <dbReference type="ARBA" id="ARBA00009437"/>
    </source>
</evidence>